<feature type="transmembrane region" description="Helical" evidence="2">
    <location>
        <begin position="413"/>
        <end position="433"/>
    </location>
</feature>
<gene>
    <name evidence="3" type="ORF">FB551_0589</name>
</gene>
<evidence type="ECO:0000313" key="3">
    <source>
        <dbReference type="EMBL" id="TQM20912.1"/>
    </source>
</evidence>
<proteinExistence type="predicted"/>
<protein>
    <recommendedName>
        <fullName evidence="5">Pentapeptide repeat protein</fullName>
    </recommendedName>
</protein>
<dbReference type="AlphaFoldDB" id="A0A543EH64"/>
<evidence type="ECO:0008006" key="5">
    <source>
        <dbReference type="Google" id="ProtNLM"/>
    </source>
</evidence>
<keyword evidence="4" id="KW-1185">Reference proteome</keyword>
<dbReference type="EMBL" id="VFPD01000001">
    <property type="protein sequence ID" value="TQM20912.1"/>
    <property type="molecule type" value="Genomic_DNA"/>
</dbReference>
<keyword evidence="2" id="KW-1133">Transmembrane helix</keyword>
<evidence type="ECO:0000256" key="1">
    <source>
        <dbReference type="SAM" id="Coils"/>
    </source>
</evidence>
<evidence type="ECO:0000313" key="4">
    <source>
        <dbReference type="Proteomes" id="UP000316437"/>
    </source>
</evidence>
<dbReference type="Proteomes" id="UP000316437">
    <property type="component" value="Unassembled WGS sequence"/>
</dbReference>
<keyword evidence="1" id="KW-0175">Coiled coil</keyword>
<dbReference type="RefSeq" id="WP_142014802.1">
    <property type="nucleotide sequence ID" value="NZ_VFPD01000001.1"/>
</dbReference>
<organism evidence="3 4">
    <name type="scientific">Chryseobacterium aquifrigidense</name>
    <dbReference type="NCBI Taxonomy" id="558021"/>
    <lineage>
        <taxon>Bacteria</taxon>
        <taxon>Pseudomonadati</taxon>
        <taxon>Bacteroidota</taxon>
        <taxon>Flavobacteriia</taxon>
        <taxon>Flavobacteriales</taxon>
        <taxon>Weeksellaceae</taxon>
        <taxon>Chryseobacterium group</taxon>
        <taxon>Chryseobacterium</taxon>
    </lineage>
</organism>
<feature type="coiled-coil region" evidence="1">
    <location>
        <begin position="277"/>
        <end position="304"/>
    </location>
</feature>
<name>A0A543EH64_9FLAO</name>
<dbReference type="Gene3D" id="2.160.20.80">
    <property type="entry name" value="E3 ubiquitin-protein ligase SopA"/>
    <property type="match status" value="1"/>
</dbReference>
<keyword evidence="2" id="KW-0812">Transmembrane</keyword>
<comment type="caution">
    <text evidence="3">The sequence shown here is derived from an EMBL/GenBank/DDBJ whole genome shotgun (WGS) entry which is preliminary data.</text>
</comment>
<feature type="transmembrane region" description="Helical" evidence="2">
    <location>
        <begin position="347"/>
        <end position="367"/>
    </location>
</feature>
<sequence length="443" mass="52068">MSKDIINEQRELITILSSIIKVSYVHNEHIFEIENKIIDFELRLPLEDWARKAILSKDNMALRNRPNSTFNFHFKNCEFKKDITIMDRKSIIKNINIINEDSKDYTEEGSSTYEFSDCEFDNEKIIIGNTKRNIIFSGEGKFTKLLSFRNSKLMGKIRFRKCNFNKVDFHNTKFNDLADFWSCTFNEKTIFYKTDFLGNVVFSSATFKENVLFTYTLIDKLIIFRGTVFEKGLDLSTAIITGTISYFDVSLKDFESEKENGKVEYESFISVNAIIPLKNKRETYRILKNNYEKLSNNSESLEMKELEMKTLLEEVKGRFMSKISLGNFSEYILLLLNRLSNNYGNSYLYGIIFTAVVALVFFYLSVINTNMFFFDSKLCIEKEAFIEGSKYFWQFILPIHRFDYLGNGCGLEYYAGFYLFDFLGRIFVGYGMYQTIQAFRKHK</sequence>
<keyword evidence="2" id="KW-0472">Membrane</keyword>
<reference evidence="3 4" key="1">
    <citation type="submission" date="2019-06" db="EMBL/GenBank/DDBJ databases">
        <title>Sorghum-associated microbial communities from plants grown in Nebraska, USA.</title>
        <authorList>
            <person name="Schachtman D."/>
        </authorList>
    </citation>
    <scope>NUCLEOTIDE SEQUENCE [LARGE SCALE GENOMIC DNA]</scope>
    <source>
        <strain evidence="3 4">110</strain>
    </source>
</reference>
<evidence type="ECO:0000256" key="2">
    <source>
        <dbReference type="SAM" id="Phobius"/>
    </source>
</evidence>
<dbReference type="Pfam" id="PF13576">
    <property type="entry name" value="Pentapeptide_3"/>
    <property type="match status" value="1"/>
</dbReference>
<accession>A0A543EH64</accession>
<dbReference type="InterPro" id="IPR001646">
    <property type="entry name" value="5peptide_repeat"/>
</dbReference>